<evidence type="ECO:0000256" key="9">
    <source>
        <dbReference type="ARBA" id="ARBA00022630"/>
    </source>
</evidence>
<comment type="function">
    <text evidence="4 17">Nitrate reductase is a key enzyme involved in the first step of nitrate assimilation in plants, fungi and bacteria.</text>
</comment>
<dbReference type="Pfam" id="PF00970">
    <property type="entry name" value="FAD_binding_6"/>
    <property type="match status" value="1"/>
</dbReference>
<reference evidence="21 22" key="1">
    <citation type="submission" date="2024-01" db="EMBL/GenBank/DDBJ databases">
        <title>Complete genome of Cladobotryum mycophilum ATHUM6906.</title>
        <authorList>
            <person name="Christinaki A.C."/>
            <person name="Myridakis A.I."/>
            <person name="Kouvelis V.N."/>
        </authorList>
    </citation>
    <scope>NUCLEOTIDE SEQUENCE [LARGE SCALE GENOMIC DNA]</scope>
    <source>
        <strain evidence="21 22">ATHUM6906</strain>
    </source>
</reference>
<dbReference type="Pfam" id="PF00175">
    <property type="entry name" value="NAD_binding_1"/>
    <property type="match status" value="1"/>
</dbReference>
<dbReference type="InterPro" id="IPR036374">
    <property type="entry name" value="OxRdtase_Mopterin-bd_sf"/>
</dbReference>
<dbReference type="InterPro" id="IPR005066">
    <property type="entry name" value="MoCF_OxRdtse_dimer"/>
</dbReference>
<dbReference type="PRINTS" id="PR00363">
    <property type="entry name" value="CYTOCHROMEB5"/>
</dbReference>
<dbReference type="SUPFAM" id="SSF56524">
    <property type="entry name" value="Oxidoreductase molybdopterin-binding domain"/>
    <property type="match status" value="1"/>
</dbReference>
<keyword evidence="12" id="KW-0560">Oxidoreductase</keyword>
<dbReference type="InterPro" id="IPR008335">
    <property type="entry name" value="Mopterin_OxRdtase_euk"/>
</dbReference>
<dbReference type="InterPro" id="IPR000572">
    <property type="entry name" value="OxRdtase_Mopterin-bd_dom"/>
</dbReference>
<dbReference type="InterPro" id="IPR014756">
    <property type="entry name" value="Ig_E-set"/>
</dbReference>
<organism evidence="21 22">
    <name type="scientific">Cladobotryum mycophilum</name>
    <dbReference type="NCBI Taxonomy" id="491253"/>
    <lineage>
        <taxon>Eukaryota</taxon>
        <taxon>Fungi</taxon>
        <taxon>Dikarya</taxon>
        <taxon>Ascomycota</taxon>
        <taxon>Pezizomycotina</taxon>
        <taxon>Sordariomycetes</taxon>
        <taxon>Hypocreomycetidae</taxon>
        <taxon>Hypocreales</taxon>
        <taxon>Hypocreaceae</taxon>
        <taxon>Cladobotryum</taxon>
    </lineage>
</organism>
<comment type="catalytic activity">
    <reaction evidence="16">
        <text>nitrite + NADP(+) + H2O = nitrate + NADPH + H(+)</text>
        <dbReference type="Rhea" id="RHEA:19061"/>
        <dbReference type="ChEBI" id="CHEBI:15377"/>
        <dbReference type="ChEBI" id="CHEBI:15378"/>
        <dbReference type="ChEBI" id="CHEBI:16301"/>
        <dbReference type="ChEBI" id="CHEBI:17632"/>
        <dbReference type="ChEBI" id="CHEBI:57783"/>
        <dbReference type="ChEBI" id="CHEBI:58349"/>
        <dbReference type="EC" id="1.7.1.3"/>
    </reaction>
</comment>
<dbReference type="InterPro" id="IPR017938">
    <property type="entry name" value="Riboflavin_synthase-like_b-brl"/>
</dbReference>
<dbReference type="SUPFAM" id="SSF63380">
    <property type="entry name" value="Riboflavin synthase domain-like"/>
    <property type="match status" value="1"/>
</dbReference>
<keyword evidence="11" id="KW-0274">FAD</keyword>
<evidence type="ECO:0000256" key="15">
    <source>
        <dbReference type="ARBA" id="ARBA00023157"/>
    </source>
</evidence>
<evidence type="ECO:0000256" key="18">
    <source>
        <dbReference type="SAM" id="MobiDB-lite"/>
    </source>
</evidence>
<dbReference type="EMBL" id="JAVFKD010000001">
    <property type="protein sequence ID" value="KAK5999167.1"/>
    <property type="molecule type" value="Genomic_DNA"/>
</dbReference>
<feature type="domain" description="Cytochrome b5 heme-binding" evidence="19">
    <location>
        <begin position="560"/>
        <end position="635"/>
    </location>
</feature>
<evidence type="ECO:0000256" key="11">
    <source>
        <dbReference type="ARBA" id="ARBA00022827"/>
    </source>
</evidence>
<dbReference type="PANTHER" id="PTHR19372">
    <property type="entry name" value="SULFITE REDUCTASE"/>
    <property type="match status" value="1"/>
</dbReference>
<comment type="similarity">
    <text evidence="5 17">Belongs to the nitrate reductase family.</text>
</comment>
<evidence type="ECO:0000313" key="22">
    <source>
        <dbReference type="Proteomes" id="UP001338125"/>
    </source>
</evidence>
<dbReference type="PRINTS" id="PR00407">
    <property type="entry name" value="EUMOPTERIN"/>
</dbReference>
<dbReference type="Pfam" id="PF03404">
    <property type="entry name" value="Mo-co_dimer"/>
    <property type="match status" value="1"/>
</dbReference>
<dbReference type="Gene3D" id="2.60.40.650">
    <property type="match status" value="1"/>
</dbReference>
<comment type="subunit">
    <text evidence="6">Homodimer.</text>
</comment>
<dbReference type="Gene3D" id="3.90.420.10">
    <property type="entry name" value="Oxidoreductase, molybdopterin-binding domain"/>
    <property type="match status" value="1"/>
</dbReference>
<dbReference type="SUPFAM" id="SSF52343">
    <property type="entry name" value="Ferredoxin reductase-like, C-terminal NADP-linked domain"/>
    <property type="match status" value="1"/>
</dbReference>
<comment type="caution">
    <text evidence="21">The sequence shown here is derived from an EMBL/GenBank/DDBJ whole genome shotgun (WGS) entry which is preliminary data.</text>
</comment>
<dbReference type="CDD" id="cd06183">
    <property type="entry name" value="cyt_b5_reduct_like"/>
    <property type="match status" value="1"/>
</dbReference>
<evidence type="ECO:0000256" key="3">
    <source>
        <dbReference type="ARBA" id="ARBA00001974"/>
    </source>
</evidence>
<dbReference type="SMART" id="SM01117">
    <property type="entry name" value="Cyt-b5"/>
    <property type="match status" value="1"/>
</dbReference>
<sequence>MGATTTQLLSILPSSWTAKLASRSDLQRRKPATLAPIAEKSSAVAKERCLVTTSEGSLTIAEESSSTATDEDSSTVTEEESYDVPLPSTIEPASKVLDKDKNTPDNHVARDGRMIRLTGVHPFNAEAPLTALYDDGFLTSVDLFYVRNHGAVPQVFEDEVWSWELSIEGLVEKPFTITLRDLVKEFEQITLPVTLVCAGNRRKEQNTVRKSKGFSWGPAGLSTALFTGTLMANVLRKAKPLRTAKYICMEGADKLPNGHYGTSLKLNWAMDPNKGIMLAHGMNGAPLRPDHGRPLRAVVPGQIGGRSVKWLKRLIVTAAPSENWYHYYDNKVLPTTVTPEQSAAEPKWWKDERYAIYDLNINSAVVYPQHDEVIDHAAQSDYRVRGYAYSGGGRRVTRVEISLDSGTSWRLADVEYPEDKYRDANIVLCGGRLDMSFRETSFCWCFWSYTVTVPELFNADSILVRAMDDSMMCQPRDMYWSVLGMMNNPWFRVVINKGEKSLQFEHPTSLTPGKTGWMERVKNAGGDLLNGRWGEVAAGSPDQPPPPPVEEINMINSSITKSFTLDELKMQSSDERPLFVLKGQVYDGTKYLQDHPGGAQSIIAVAASDATEEFMAIHSENAKKMMADYHIGTLDENGRQTLSNPSATEETLSPTRAVFLDPKHWVKARLIEIRSLSSDTKMFIFDLDHKDQVLGLPVGHHLMLRLKDPATNESILRAYTPYSDNSVKGRLEMLIKLYLPTASAPGGKMTTALDKVALGSTLEFKGPVGKFEYLGRGRASIHGKEKTVSRFTMICGGSGITPIFQVFRAAMEDPEDTTFCTILNGNRSEEDILCRHELDSLSLRKLNCCKVLHTLTKPQEDWKGLRGRISENLLRAEAAPIDGGLVLICGPPVMEKSVREILLSMGWKLADLIFF</sequence>
<evidence type="ECO:0000256" key="1">
    <source>
        <dbReference type="ARBA" id="ARBA00001924"/>
    </source>
</evidence>
<protein>
    <recommendedName>
        <fullName evidence="17">Nitrate reductase</fullName>
    </recommendedName>
</protein>
<dbReference type="Pfam" id="PF00174">
    <property type="entry name" value="Oxidored_molyb"/>
    <property type="match status" value="1"/>
</dbReference>
<comment type="cofactor">
    <cofactor evidence="1">
        <name>Mo-molybdopterin</name>
        <dbReference type="ChEBI" id="CHEBI:71302"/>
    </cofactor>
</comment>
<keyword evidence="7" id="KW-0500">Molybdenum</keyword>
<evidence type="ECO:0000256" key="5">
    <source>
        <dbReference type="ARBA" id="ARBA00006253"/>
    </source>
</evidence>
<dbReference type="InterPro" id="IPR036400">
    <property type="entry name" value="Cyt_B5-like_heme/steroid_sf"/>
</dbReference>
<dbReference type="InterPro" id="IPR017927">
    <property type="entry name" value="FAD-bd_FR_type"/>
</dbReference>
<dbReference type="Gene3D" id="2.40.30.10">
    <property type="entry name" value="Translation factors"/>
    <property type="match status" value="1"/>
</dbReference>
<evidence type="ECO:0000313" key="21">
    <source>
        <dbReference type="EMBL" id="KAK5999167.1"/>
    </source>
</evidence>
<comment type="cofactor">
    <cofactor evidence="2">
        <name>heme</name>
        <dbReference type="ChEBI" id="CHEBI:30413"/>
    </cofactor>
</comment>
<evidence type="ECO:0000256" key="2">
    <source>
        <dbReference type="ARBA" id="ARBA00001971"/>
    </source>
</evidence>
<evidence type="ECO:0000256" key="10">
    <source>
        <dbReference type="ARBA" id="ARBA00022723"/>
    </source>
</evidence>
<evidence type="ECO:0000256" key="7">
    <source>
        <dbReference type="ARBA" id="ARBA00022505"/>
    </source>
</evidence>
<dbReference type="InterPro" id="IPR022407">
    <property type="entry name" value="OxRdtase_Mopterin_BS"/>
</dbReference>
<dbReference type="Gene3D" id="3.40.50.80">
    <property type="entry name" value="Nucleotide-binding domain of ferredoxin-NADP reductase (FNR) module"/>
    <property type="match status" value="1"/>
</dbReference>
<feature type="compositionally biased region" description="Acidic residues" evidence="18">
    <location>
        <begin position="69"/>
        <end position="82"/>
    </location>
</feature>
<dbReference type="PROSITE" id="PS00191">
    <property type="entry name" value="CYTOCHROME_B5_1"/>
    <property type="match status" value="1"/>
</dbReference>
<keyword evidence="10" id="KW-0479">Metal-binding</keyword>
<evidence type="ECO:0000256" key="13">
    <source>
        <dbReference type="ARBA" id="ARBA00023004"/>
    </source>
</evidence>
<dbReference type="InterPro" id="IPR001199">
    <property type="entry name" value="Cyt_B5-like_heme/steroid-bd"/>
</dbReference>
<evidence type="ECO:0000256" key="8">
    <source>
        <dbReference type="ARBA" id="ARBA00022617"/>
    </source>
</evidence>
<dbReference type="Gene3D" id="3.10.120.10">
    <property type="entry name" value="Cytochrome b5-like heme/steroid binding domain"/>
    <property type="match status" value="1"/>
</dbReference>
<feature type="region of interest" description="Disordered" evidence="18">
    <location>
        <begin position="55"/>
        <end position="84"/>
    </location>
</feature>
<dbReference type="InterPro" id="IPR001709">
    <property type="entry name" value="Flavoprot_Pyr_Nucl_cyt_Rdtase"/>
</dbReference>
<accession>A0ABR0T4X8</accession>
<dbReference type="SUPFAM" id="SSF81296">
    <property type="entry name" value="E set domains"/>
    <property type="match status" value="1"/>
</dbReference>
<keyword evidence="9" id="KW-0285">Flavoprotein</keyword>
<dbReference type="InterPro" id="IPR008333">
    <property type="entry name" value="Cbr1-like_FAD-bd_dom"/>
</dbReference>
<evidence type="ECO:0000256" key="16">
    <source>
        <dbReference type="ARBA" id="ARBA00049155"/>
    </source>
</evidence>
<dbReference type="PROSITE" id="PS51384">
    <property type="entry name" value="FAD_FR"/>
    <property type="match status" value="1"/>
</dbReference>
<evidence type="ECO:0000256" key="6">
    <source>
        <dbReference type="ARBA" id="ARBA00011738"/>
    </source>
</evidence>
<dbReference type="InterPro" id="IPR012137">
    <property type="entry name" value="Nitr_rd_NADH"/>
</dbReference>
<evidence type="ECO:0000259" key="19">
    <source>
        <dbReference type="PROSITE" id="PS50255"/>
    </source>
</evidence>
<keyword evidence="8" id="KW-0349">Heme</keyword>
<gene>
    <name evidence="21" type="ORF">PT974_01557</name>
</gene>
<comment type="cofactor">
    <cofactor evidence="3">
        <name>FAD</name>
        <dbReference type="ChEBI" id="CHEBI:57692"/>
    </cofactor>
</comment>
<dbReference type="PIRSF" id="PIRSF000233">
    <property type="entry name" value="Nitr_rd_NADH"/>
    <property type="match status" value="1"/>
</dbReference>
<dbReference type="PROSITE" id="PS00559">
    <property type="entry name" value="MOLYBDOPTERIN_EUK"/>
    <property type="match status" value="1"/>
</dbReference>
<keyword evidence="14 17" id="KW-0534">Nitrate assimilation</keyword>
<dbReference type="InterPro" id="IPR001433">
    <property type="entry name" value="OxRdtase_FAD/NAD-bd"/>
</dbReference>
<dbReference type="SUPFAM" id="SSF55856">
    <property type="entry name" value="Cytochrome b5-like heme/steroid binding domain"/>
    <property type="match status" value="1"/>
</dbReference>
<dbReference type="Proteomes" id="UP001338125">
    <property type="component" value="Unassembled WGS sequence"/>
</dbReference>
<dbReference type="Pfam" id="PF00173">
    <property type="entry name" value="Cyt-b5"/>
    <property type="match status" value="1"/>
</dbReference>
<keyword evidence="13" id="KW-0408">Iron</keyword>
<keyword evidence="22" id="KW-1185">Reference proteome</keyword>
<evidence type="ECO:0000256" key="12">
    <source>
        <dbReference type="ARBA" id="ARBA00023002"/>
    </source>
</evidence>
<evidence type="ECO:0000256" key="17">
    <source>
        <dbReference type="PIRNR" id="PIRNR000233"/>
    </source>
</evidence>
<dbReference type="PRINTS" id="PR00371">
    <property type="entry name" value="FPNCR"/>
</dbReference>
<feature type="domain" description="FAD-binding FR-type" evidence="20">
    <location>
        <begin position="663"/>
        <end position="774"/>
    </location>
</feature>
<dbReference type="PANTHER" id="PTHR19372:SF7">
    <property type="entry name" value="SULFITE OXIDASE, MITOCHONDRIAL"/>
    <property type="match status" value="1"/>
</dbReference>
<dbReference type="InterPro" id="IPR018506">
    <property type="entry name" value="Cyt_B5_heme-BS"/>
</dbReference>
<dbReference type="PRINTS" id="PR00406">
    <property type="entry name" value="CYTB5RDTASE"/>
</dbReference>
<dbReference type="InterPro" id="IPR039261">
    <property type="entry name" value="FNR_nucleotide-bd"/>
</dbReference>
<dbReference type="PROSITE" id="PS50255">
    <property type="entry name" value="CYTOCHROME_B5_2"/>
    <property type="match status" value="1"/>
</dbReference>
<proteinExistence type="inferred from homology"/>
<name>A0ABR0T4X8_9HYPO</name>
<evidence type="ECO:0000256" key="14">
    <source>
        <dbReference type="ARBA" id="ARBA00023063"/>
    </source>
</evidence>
<evidence type="ECO:0000259" key="20">
    <source>
        <dbReference type="PROSITE" id="PS51384"/>
    </source>
</evidence>
<keyword evidence="15" id="KW-1015">Disulfide bond</keyword>
<evidence type="ECO:0000256" key="4">
    <source>
        <dbReference type="ARBA" id="ARBA00003838"/>
    </source>
</evidence>